<accession>A0A3S2WV85</accession>
<feature type="binding site" evidence="3">
    <location>
        <position position="79"/>
    </location>
    <ligand>
        <name>Cu cation</name>
        <dbReference type="ChEBI" id="CHEBI:23378"/>
    </ligand>
</feature>
<dbReference type="CDD" id="cd02968">
    <property type="entry name" value="SCO"/>
    <property type="match status" value="1"/>
</dbReference>
<feature type="signal peptide" evidence="5">
    <location>
        <begin position="1"/>
        <end position="20"/>
    </location>
</feature>
<evidence type="ECO:0000256" key="2">
    <source>
        <dbReference type="ARBA" id="ARBA00023008"/>
    </source>
</evidence>
<dbReference type="OrthoDB" id="9790194at2"/>
<dbReference type="EMBL" id="SACT01000002">
    <property type="protein sequence ID" value="RVT52095.1"/>
    <property type="molecule type" value="Genomic_DNA"/>
</dbReference>
<dbReference type="InterPro" id="IPR036249">
    <property type="entry name" value="Thioredoxin-like_sf"/>
</dbReference>
<gene>
    <name evidence="7" type="ORF">ENE75_06405</name>
</gene>
<dbReference type="PANTHER" id="PTHR12151">
    <property type="entry name" value="ELECTRON TRANSPORT PROTIN SCO1/SENC FAMILY MEMBER"/>
    <property type="match status" value="1"/>
</dbReference>
<dbReference type="InterPro" id="IPR013766">
    <property type="entry name" value="Thioredoxin_domain"/>
</dbReference>
<dbReference type="PROSITE" id="PS51352">
    <property type="entry name" value="THIOREDOXIN_2"/>
    <property type="match status" value="1"/>
</dbReference>
<dbReference type="PROSITE" id="PS51257">
    <property type="entry name" value="PROKAR_LIPOPROTEIN"/>
    <property type="match status" value="1"/>
</dbReference>
<dbReference type="Proteomes" id="UP000288178">
    <property type="component" value="Unassembled WGS sequence"/>
</dbReference>
<feature type="domain" description="Thioredoxin" evidence="6">
    <location>
        <begin position="37"/>
        <end position="203"/>
    </location>
</feature>
<evidence type="ECO:0000256" key="1">
    <source>
        <dbReference type="ARBA" id="ARBA00010996"/>
    </source>
</evidence>
<protein>
    <submittedName>
        <fullName evidence="7">SCO family protein</fullName>
    </submittedName>
</protein>
<organism evidence="7 8">
    <name type="scientific">Rubrivivax albus</name>
    <dbReference type="NCBI Taxonomy" id="2499835"/>
    <lineage>
        <taxon>Bacteria</taxon>
        <taxon>Pseudomonadati</taxon>
        <taxon>Pseudomonadota</taxon>
        <taxon>Betaproteobacteria</taxon>
        <taxon>Burkholderiales</taxon>
        <taxon>Sphaerotilaceae</taxon>
        <taxon>Rubrivivax</taxon>
    </lineage>
</organism>
<dbReference type="Gene3D" id="3.40.30.10">
    <property type="entry name" value="Glutaredoxin"/>
    <property type="match status" value="1"/>
</dbReference>
<evidence type="ECO:0000313" key="7">
    <source>
        <dbReference type="EMBL" id="RVT52095.1"/>
    </source>
</evidence>
<feature type="binding site" evidence="3">
    <location>
        <position position="75"/>
    </location>
    <ligand>
        <name>Cu cation</name>
        <dbReference type="ChEBI" id="CHEBI:23378"/>
    </ligand>
</feature>
<feature type="binding site" evidence="3">
    <location>
        <position position="164"/>
    </location>
    <ligand>
        <name>Cu cation</name>
        <dbReference type="ChEBI" id="CHEBI:23378"/>
    </ligand>
</feature>
<name>A0A3S2WV85_9BURK</name>
<keyword evidence="2 3" id="KW-0186">Copper</keyword>
<evidence type="ECO:0000256" key="4">
    <source>
        <dbReference type="PIRSR" id="PIRSR603782-2"/>
    </source>
</evidence>
<dbReference type="GO" id="GO:0046872">
    <property type="term" value="F:metal ion binding"/>
    <property type="evidence" value="ECO:0007669"/>
    <property type="project" value="UniProtKB-KW"/>
</dbReference>
<keyword evidence="4" id="KW-1015">Disulfide bond</keyword>
<dbReference type="PANTHER" id="PTHR12151:SF25">
    <property type="entry name" value="LINALOOL DEHYDRATASE_ISOMERASE DOMAIN-CONTAINING PROTEIN"/>
    <property type="match status" value="1"/>
</dbReference>
<sequence length="204" mass="21621">MAVLKIRRALLCGAAVLALAGCDQVGNGAPAFKSVDITGADYARELNLPDADGQVRSLADFRGKVVVVFFGFTQCPDVCPTTLAELAAAKQLLGPAGADVQGIFVSVDPARDTPAVLKSYVGSFGTDIVALHGDEAQIKAAAKAFKVYYAKVPGKTETTYTIDHTAASYVYDRQGRVRLFTRYGTGPEALAHDLKILLDEKPRG</sequence>
<evidence type="ECO:0000259" key="6">
    <source>
        <dbReference type="PROSITE" id="PS51352"/>
    </source>
</evidence>
<dbReference type="RefSeq" id="WP_128196983.1">
    <property type="nucleotide sequence ID" value="NZ_SACT01000002.1"/>
</dbReference>
<keyword evidence="8" id="KW-1185">Reference proteome</keyword>
<evidence type="ECO:0000256" key="5">
    <source>
        <dbReference type="SAM" id="SignalP"/>
    </source>
</evidence>
<dbReference type="InterPro" id="IPR003782">
    <property type="entry name" value="SCO1/SenC"/>
</dbReference>
<dbReference type="Pfam" id="PF02630">
    <property type="entry name" value="SCO1-SenC"/>
    <property type="match status" value="1"/>
</dbReference>
<evidence type="ECO:0000313" key="8">
    <source>
        <dbReference type="Proteomes" id="UP000288178"/>
    </source>
</evidence>
<feature type="disulfide bond" description="Redox-active" evidence="4">
    <location>
        <begin position="75"/>
        <end position="79"/>
    </location>
</feature>
<proteinExistence type="inferred from homology"/>
<dbReference type="AlphaFoldDB" id="A0A3S2WV85"/>
<comment type="similarity">
    <text evidence="1">Belongs to the SCO1/2 family.</text>
</comment>
<feature type="chain" id="PRO_5018528918" evidence="5">
    <location>
        <begin position="21"/>
        <end position="204"/>
    </location>
</feature>
<dbReference type="SUPFAM" id="SSF52833">
    <property type="entry name" value="Thioredoxin-like"/>
    <property type="match status" value="1"/>
</dbReference>
<keyword evidence="3" id="KW-0479">Metal-binding</keyword>
<comment type="caution">
    <text evidence="7">The sequence shown here is derived from an EMBL/GenBank/DDBJ whole genome shotgun (WGS) entry which is preliminary data.</text>
</comment>
<keyword evidence="5" id="KW-0732">Signal</keyword>
<reference evidence="7 8" key="1">
    <citation type="submission" date="2019-01" db="EMBL/GenBank/DDBJ databases">
        <authorList>
            <person name="Chen W.-M."/>
        </authorList>
    </citation>
    <scope>NUCLEOTIDE SEQUENCE [LARGE SCALE GENOMIC DNA]</scope>
    <source>
        <strain evidence="7 8">ICH-3</strain>
    </source>
</reference>
<evidence type="ECO:0000256" key="3">
    <source>
        <dbReference type="PIRSR" id="PIRSR603782-1"/>
    </source>
</evidence>
<dbReference type="FunFam" id="3.40.30.10:FF:000013">
    <property type="entry name" value="Blast:Protein SCO1 homolog, mitochondrial"/>
    <property type="match status" value="1"/>
</dbReference>